<evidence type="ECO:0000313" key="5">
    <source>
        <dbReference type="EMBL" id="OGZ68970.1"/>
    </source>
</evidence>
<evidence type="ECO:0000313" key="6">
    <source>
        <dbReference type="Proteomes" id="UP000178820"/>
    </source>
</evidence>
<dbReference type="GO" id="GO:0003841">
    <property type="term" value="F:1-acylglycerol-3-phosphate O-acyltransferase activity"/>
    <property type="evidence" value="ECO:0007669"/>
    <property type="project" value="TreeGrafter"/>
</dbReference>
<dbReference type="EMBL" id="MHOT01000016">
    <property type="protein sequence ID" value="OGZ68970.1"/>
    <property type="molecule type" value="Genomic_DNA"/>
</dbReference>
<dbReference type="PANTHER" id="PTHR10434:SF11">
    <property type="entry name" value="1-ACYL-SN-GLYCEROL-3-PHOSPHATE ACYLTRANSFERASE"/>
    <property type="match status" value="1"/>
</dbReference>
<protein>
    <recommendedName>
        <fullName evidence="4">Phospholipid/glycerol acyltransferase domain-containing protein</fullName>
    </recommendedName>
</protein>
<name>A0A1G2I3I0_9BACT</name>
<dbReference type="InterPro" id="IPR002123">
    <property type="entry name" value="Plipid/glycerol_acylTrfase"/>
</dbReference>
<dbReference type="AlphaFoldDB" id="A0A1G2I3I0"/>
<dbReference type="STRING" id="1802207.A3D44_00185"/>
<dbReference type="SMART" id="SM00563">
    <property type="entry name" value="PlsC"/>
    <property type="match status" value="1"/>
</dbReference>
<evidence type="ECO:0000259" key="4">
    <source>
        <dbReference type="SMART" id="SM00563"/>
    </source>
</evidence>
<dbReference type="GO" id="GO:0006654">
    <property type="term" value="P:phosphatidic acid biosynthetic process"/>
    <property type="evidence" value="ECO:0007669"/>
    <property type="project" value="TreeGrafter"/>
</dbReference>
<dbReference type="Pfam" id="PF01553">
    <property type="entry name" value="Acyltransferase"/>
    <property type="match status" value="1"/>
</dbReference>
<dbReference type="CDD" id="cd07989">
    <property type="entry name" value="LPLAT_AGPAT-like"/>
    <property type="match status" value="1"/>
</dbReference>
<feature type="region of interest" description="Disordered" evidence="3">
    <location>
        <begin position="1"/>
        <end position="44"/>
    </location>
</feature>
<keyword evidence="2" id="KW-0012">Acyltransferase</keyword>
<feature type="compositionally biased region" description="Basic and acidic residues" evidence="3">
    <location>
        <begin position="23"/>
        <end position="44"/>
    </location>
</feature>
<comment type="caution">
    <text evidence="5">The sequence shown here is derived from an EMBL/GenBank/DDBJ whole genome shotgun (WGS) entry which is preliminary data.</text>
</comment>
<accession>A0A1G2I3I0</accession>
<organism evidence="5 6">
    <name type="scientific">Candidatus Staskawiczbacteria bacterium RIFCSPHIGHO2_02_FULL_42_22</name>
    <dbReference type="NCBI Taxonomy" id="1802207"/>
    <lineage>
        <taxon>Bacteria</taxon>
        <taxon>Candidatus Staskawicziibacteriota</taxon>
    </lineage>
</organism>
<evidence type="ECO:0000256" key="1">
    <source>
        <dbReference type="ARBA" id="ARBA00022679"/>
    </source>
</evidence>
<evidence type="ECO:0000256" key="2">
    <source>
        <dbReference type="ARBA" id="ARBA00023315"/>
    </source>
</evidence>
<dbReference type="PANTHER" id="PTHR10434">
    <property type="entry name" value="1-ACYL-SN-GLYCEROL-3-PHOSPHATE ACYLTRANSFERASE"/>
    <property type="match status" value="1"/>
</dbReference>
<dbReference type="SUPFAM" id="SSF69593">
    <property type="entry name" value="Glycerol-3-phosphate (1)-acyltransferase"/>
    <property type="match status" value="1"/>
</dbReference>
<gene>
    <name evidence="5" type="ORF">A3D44_00185</name>
</gene>
<proteinExistence type="predicted"/>
<keyword evidence="1" id="KW-0808">Transferase</keyword>
<feature type="domain" description="Phospholipid/glycerol acyltransferase" evidence="4">
    <location>
        <begin position="129"/>
        <end position="296"/>
    </location>
</feature>
<reference evidence="5 6" key="1">
    <citation type="journal article" date="2016" name="Nat. Commun.">
        <title>Thousands of microbial genomes shed light on interconnected biogeochemical processes in an aquifer system.</title>
        <authorList>
            <person name="Anantharaman K."/>
            <person name="Brown C.T."/>
            <person name="Hug L.A."/>
            <person name="Sharon I."/>
            <person name="Castelle C.J."/>
            <person name="Probst A.J."/>
            <person name="Thomas B.C."/>
            <person name="Singh A."/>
            <person name="Wilkins M.J."/>
            <person name="Karaoz U."/>
            <person name="Brodie E.L."/>
            <person name="Williams K.H."/>
            <person name="Hubbard S.S."/>
            <person name="Banfield J.F."/>
        </authorList>
    </citation>
    <scope>NUCLEOTIDE SEQUENCE [LARGE SCALE GENOMIC DNA]</scope>
</reference>
<sequence length="353" mass="40515">MSEKEEIAPKVPNQERVANEPSVQEHQHESLLGDEKRRELEQKSVEQVEKKIEELKGEIEDADQENPWENLKENSDLRQEKIKKYQERYFPKHLRGKKDIISKALIGLVSMFGRVETEGRENIPKKGPYFVVCNHPGGGEPEALMGTFKNLHIAIGKKIWWDRSPWLQWFFKKIGGIPIEESLSNLSLKDKKEAMGLQKDKYAQAVFEEIIRMEEQGKLPINTEFVRAAVALLLKGDSVCVFPEGLWLNPEGSALAPREKQELKKAYSAMMELIVRQYKKLTGEELPIMPVAFIEDRTSGKKKLSIGEPLSLDENNTELSGIDYVMAHVAERLPEKQRGYYKDKIQSISKKTI</sequence>
<evidence type="ECO:0000256" key="3">
    <source>
        <dbReference type="SAM" id="MobiDB-lite"/>
    </source>
</evidence>
<dbReference type="Proteomes" id="UP000178820">
    <property type="component" value="Unassembled WGS sequence"/>
</dbReference>